<evidence type="ECO:0000313" key="19">
    <source>
        <dbReference type="EMBL" id="VVV59293.1"/>
    </source>
</evidence>
<keyword evidence="5" id="KW-0808">Transferase</keyword>
<keyword evidence="7" id="KW-0479">Metal-binding</keyword>
<gene>
    <name evidence="19" type="ORF">NYM_LOCUS4992</name>
</gene>
<dbReference type="InterPro" id="IPR053238">
    <property type="entry name" value="RING-H2_zinc_finger"/>
</dbReference>
<evidence type="ECO:0000256" key="15">
    <source>
        <dbReference type="SAM" id="MobiDB-lite"/>
    </source>
</evidence>
<dbReference type="EMBL" id="LR721775">
    <property type="protein sequence ID" value="VVV59293.1"/>
    <property type="molecule type" value="Genomic_DNA"/>
</dbReference>
<feature type="region of interest" description="Disordered" evidence="15">
    <location>
        <begin position="342"/>
        <end position="398"/>
    </location>
</feature>
<dbReference type="SUPFAM" id="SSF57850">
    <property type="entry name" value="RING/U-box"/>
    <property type="match status" value="1"/>
</dbReference>
<dbReference type="PANTHER" id="PTHR14155:SF263">
    <property type="entry name" value="E3 UBIQUITIN-PROTEIN LIGASE ATL6"/>
    <property type="match status" value="1"/>
</dbReference>
<comment type="subcellular location">
    <subcellularLocation>
        <location evidence="2">Membrane</location>
        <topology evidence="2">Single-pass membrane protein</topology>
    </subcellularLocation>
</comment>
<dbReference type="CDD" id="cd16461">
    <property type="entry name" value="RING-H2_EL5-like"/>
    <property type="match status" value="1"/>
</dbReference>
<feature type="compositionally biased region" description="Low complexity" evidence="15">
    <location>
        <begin position="361"/>
        <end position="398"/>
    </location>
</feature>
<protein>
    <recommendedName>
        <fullName evidence="4">RING-type E3 ubiquitin transferase</fullName>
        <ecNumber evidence="4">2.3.2.27</ecNumber>
    </recommendedName>
</protein>
<feature type="region of interest" description="Disordered" evidence="15">
    <location>
        <begin position="302"/>
        <end position="327"/>
    </location>
</feature>
<evidence type="ECO:0000256" key="8">
    <source>
        <dbReference type="ARBA" id="ARBA00022771"/>
    </source>
</evidence>
<feature type="region of interest" description="Disordered" evidence="15">
    <location>
        <begin position="243"/>
        <end position="272"/>
    </location>
</feature>
<dbReference type="AlphaFoldDB" id="A0A5K0X1P5"/>
<dbReference type="GO" id="GO:0008270">
    <property type="term" value="F:zinc ion binding"/>
    <property type="evidence" value="ECO:0007669"/>
    <property type="project" value="UniProtKB-KW"/>
</dbReference>
<feature type="non-terminal residue" evidence="19">
    <location>
        <position position="398"/>
    </location>
</feature>
<feature type="transmembrane region" description="Helical" evidence="16">
    <location>
        <begin position="45"/>
        <end position="69"/>
    </location>
</feature>
<evidence type="ECO:0000256" key="1">
    <source>
        <dbReference type="ARBA" id="ARBA00000900"/>
    </source>
</evidence>
<evidence type="ECO:0000256" key="16">
    <source>
        <dbReference type="SAM" id="Phobius"/>
    </source>
</evidence>
<evidence type="ECO:0000256" key="13">
    <source>
        <dbReference type="ARBA" id="ARBA00024209"/>
    </source>
</evidence>
<dbReference type="Pfam" id="PF13639">
    <property type="entry name" value="zf-RING_2"/>
    <property type="match status" value="1"/>
</dbReference>
<evidence type="ECO:0000256" key="11">
    <source>
        <dbReference type="ARBA" id="ARBA00022989"/>
    </source>
</evidence>
<evidence type="ECO:0000256" key="9">
    <source>
        <dbReference type="ARBA" id="ARBA00022786"/>
    </source>
</evidence>
<keyword evidence="10" id="KW-0862">Zinc</keyword>
<evidence type="ECO:0000256" key="7">
    <source>
        <dbReference type="ARBA" id="ARBA00022723"/>
    </source>
</evidence>
<dbReference type="PANTHER" id="PTHR14155">
    <property type="entry name" value="RING FINGER DOMAIN-CONTAINING"/>
    <property type="match status" value="1"/>
</dbReference>
<evidence type="ECO:0000256" key="5">
    <source>
        <dbReference type="ARBA" id="ARBA00022679"/>
    </source>
</evidence>
<dbReference type="GO" id="GO:0016020">
    <property type="term" value="C:membrane"/>
    <property type="evidence" value="ECO:0007669"/>
    <property type="project" value="UniProtKB-SubCell"/>
</dbReference>
<keyword evidence="17" id="KW-0732">Signal</keyword>
<keyword evidence="11 16" id="KW-1133">Transmembrane helix</keyword>
<evidence type="ECO:0000259" key="18">
    <source>
        <dbReference type="PROSITE" id="PS50089"/>
    </source>
</evidence>
<dbReference type="InterPro" id="IPR013083">
    <property type="entry name" value="Znf_RING/FYVE/PHD"/>
</dbReference>
<dbReference type="PROSITE" id="PS50089">
    <property type="entry name" value="ZF_RING_2"/>
    <property type="match status" value="1"/>
</dbReference>
<evidence type="ECO:0000256" key="6">
    <source>
        <dbReference type="ARBA" id="ARBA00022692"/>
    </source>
</evidence>
<dbReference type="OMA" id="SFLWRNT"/>
<comment type="catalytic activity">
    <reaction evidence="1">
        <text>S-ubiquitinyl-[E2 ubiquitin-conjugating enzyme]-L-cysteine + [acceptor protein]-L-lysine = [E2 ubiquitin-conjugating enzyme]-L-cysteine + N(6)-ubiquitinyl-[acceptor protein]-L-lysine.</text>
        <dbReference type="EC" id="2.3.2.27"/>
    </reaction>
</comment>
<organism evidence="19">
    <name type="scientific">Nymphaea colorata</name>
    <name type="common">pocket water lily</name>
    <dbReference type="NCBI Taxonomy" id="210225"/>
    <lineage>
        <taxon>Eukaryota</taxon>
        <taxon>Viridiplantae</taxon>
        <taxon>Streptophyta</taxon>
        <taxon>Embryophyta</taxon>
        <taxon>Tracheophyta</taxon>
        <taxon>Spermatophyta</taxon>
        <taxon>Magnoliopsida</taxon>
        <taxon>Nymphaeales</taxon>
        <taxon>Nymphaeaceae</taxon>
        <taxon>Nymphaea</taxon>
    </lineage>
</organism>
<evidence type="ECO:0000256" key="12">
    <source>
        <dbReference type="ARBA" id="ARBA00023136"/>
    </source>
</evidence>
<feature type="chain" id="PRO_5023942465" description="RING-type E3 ubiquitin transferase" evidence="17">
    <location>
        <begin position="22"/>
        <end position="398"/>
    </location>
</feature>
<evidence type="ECO:0000256" key="2">
    <source>
        <dbReference type="ARBA" id="ARBA00004167"/>
    </source>
</evidence>
<keyword evidence="8 14" id="KW-0863">Zinc-finger</keyword>
<evidence type="ECO:0000256" key="10">
    <source>
        <dbReference type="ARBA" id="ARBA00022833"/>
    </source>
</evidence>
<keyword evidence="6 16" id="KW-0812">Transmembrane</keyword>
<comment type="pathway">
    <text evidence="3">Protein modification; protein ubiquitination.</text>
</comment>
<dbReference type="GO" id="GO:0061630">
    <property type="term" value="F:ubiquitin protein ligase activity"/>
    <property type="evidence" value="ECO:0007669"/>
    <property type="project" value="UniProtKB-EC"/>
</dbReference>
<comment type="similarity">
    <text evidence="13">Belongs to the RING-type zinc finger family. ATL subfamily.</text>
</comment>
<proteinExistence type="inferred from homology"/>
<evidence type="ECO:0000256" key="4">
    <source>
        <dbReference type="ARBA" id="ARBA00012483"/>
    </source>
</evidence>
<keyword evidence="9" id="KW-0833">Ubl conjugation pathway</keyword>
<evidence type="ECO:0000256" key="14">
    <source>
        <dbReference type="PROSITE-ProRule" id="PRU00175"/>
    </source>
</evidence>
<dbReference type="SMART" id="SM00184">
    <property type="entry name" value="RING"/>
    <property type="match status" value="1"/>
</dbReference>
<evidence type="ECO:0000256" key="17">
    <source>
        <dbReference type="SAM" id="SignalP"/>
    </source>
</evidence>
<sequence length="398" mass="43318">MTDMSIPLLLLLFVLPGAVSGQNSNAPWWFSSPPPDDPLSSTQSFHPKMVVVIMVLICAFFFLGFIVIYMRQCQNESRSDLPFHARLMLSRSVHRGLDSNVIESFPTFTYSAVKGLKIGKSSLECAVCLSEFQDDDKLRLLPQCSHAFHPECIDEWLSSHVTCPVCRANLREDSGTAVAESVLVDIPGEANDPEGDRQEDAGRSGMLNHVAAGALDVEPNSNVVPSAGVALPKAKSLRFLPENASTKNGTKPSMLFPRSHSTGHSLHPPESYERFTLRLPENVRREIISGQLNRAASCTVFGGRSRSGRRVGDASSRSGRGIRRGWDESTRSERWTFSITPPFIHRSSSSRSHRGAAVADSSSTSKPTSLPPFDRTGSRADAAGRSSGSATTSVQFQA</sequence>
<keyword evidence="12 16" id="KW-0472">Membrane</keyword>
<feature type="domain" description="RING-type" evidence="18">
    <location>
        <begin position="125"/>
        <end position="167"/>
    </location>
</feature>
<accession>A0A5K0X1P5</accession>
<dbReference type="InterPro" id="IPR001841">
    <property type="entry name" value="Znf_RING"/>
</dbReference>
<dbReference type="Gene3D" id="3.30.40.10">
    <property type="entry name" value="Zinc/RING finger domain, C3HC4 (zinc finger)"/>
    <property type="match status" value="1"/>
</dbReference>
<feature type="signal peptide" evidence="17">
    <location>
        <begin position="1"/>
        <end position="21"/>
    </location>
</feature>
<name>A0A5K0X1P5_9MAGN</name>
<dbReference type="OrthoDB" id="8062037at2759"/>
<reference evidence="19" key="1">
    <citation type="submission" date="2019-09" db="EMBL/GenBank/DDBJ databases">
        <authorList>
            <person name="Zhang L."/>
        </authorList>
    </citation>
    <scope>NUCLEOTIDE SEQUENCE</scope>
</reference>
<dbReference type="FunFam" id="3.30.40.10:FF:000187">
    <property type="entry name" value="E3 ubiquitin-protein ligase ATL6"/>
    <property type="match status" value="1"/>
</dbReference>
<dbReference type="EC" id="2.3.2.27" evidence="4"/>
<evidence type="ECO:0000256" key="3">
    <source>
        <dbReference type="ARBA" id="ARBA00004906"/>
    </source>
</evidence>